<protein>
    <recommendedName>
        <fullName evidence="7">Phosphoribosylformylglycinamidine synthase</fullName>
    </recommendedName>
</protein>
<keyword evidence="2" id="KW-0547">Nucleotide-binding</keyword>
<accession>A0A7J4J2F2</accession>
<dbReference type="AlphaFoldDB" id="A0A7J4J2F2"/>
<dbReference type="GO" id="GO:0016874">
    <property type="term" value="F:ligase activity"/>
    <property type="evidence" value="ECO:0007669"/>
    <property type="project" value="UniProtKB-KW"/>
</dbReference>
<name>A0A7J4J2F2_9ARCH</name>
<sequence>MSMMHRVEVAFSDKSLDSAGLGAKSDIEEDLGIGKIEEAKFSEIYYIDAAGITQSELEDIASKVFTDPLCQRFSIDKDLIANFKVYIEIRLHPDVTDNVGIVALEGIEDFLGRKIEGNVRTARRYYFTGAVSKQDAERIARQLFANELIETFSIGEKSG</sequence>
<dbReference type="GO" id="GO:0006164">
    <property type="term" value="P:purine nucleotide biosynthetic process"/>
    <property type="evidence" value="ECO:0007669"/>
    <property type="project" value="UniProtKB-KW"/>
</dbReference>
<keyword evidence="1" id="KW-0436">Ligase</keyword>
<evidence type="ECO:0000256" key="4">
    <source>
        <dbReference type="ARBA" id="ARBA00022840"/>
    </source>
</evidence>
<reference evidence="6" key="1">
    <citation type="journal article" date="2020" name="bioRxiv">
        <title>A rank-normalized archaeal taxonomy based on genome phylogeny resolves widespread incomplete and uneven classifications.</title>
        <authorList>
            <person name="Rinke C."/>
            <person name="Chuvochina M."/>
            <person name="Mussig A.J."/>
            <person name="Chaumeil P.-A."/>
            <person name="Waite D.W."/>
            <person name="Whitman W.B."/>
            <person name="Parks D.H."/>
            <person name="Hugenholtz P."/>
        </authorList>
    </citation>
    <scope>NUCLEOTIDE SEQUENCE [LARGE SCALE GENOMIC DNA]</scope>
</reference>
<dbReference type="EMBL" id="DUGC01000035">
    <property type="protein sequence ID" value="HIH09416.1"/>
    <property type="molecule type" value="Genomic_DNA"/>
</dbReference>
<evidence type="ECO:0000256" key="1">
    <source>
        <dbReference type="ARBA" id="ARBA00022598"/>
    </source>
</evidence>
<evidence type="ECO:0000313" key="6">
    <source>
        <dbReference type="Proteomes" id="UP000565078"/>
    </source>
</evidence>
<dbReference type="Proteomes" id="UP000565078">
    <property type="component" value="Unassembled WGS sequence"/>
</dbReference>
<evidence type="ECO:0000313" key="5">
    <source>
        <dbReference type="EMBL" id="HIH09416.1"/>
    </source>
</evidence>
<comment type="caution">
    <text evidence="5">The sequence shown here is derived from an EMBL/GenBank/DDBJ whole genome shotgun (WGS) entry which is preliminary data.</text>
</comment>
<evidence type="ECO:0000256" key="3">
    <source>
        <dbReference type="ARBA" id="ARBA00022755"/>
    </source>
</evidence>
<keyword evidence="4" id="KW-0067">ATP-binding</keyword>
<dbReference type="Gene3D" id="3.30.1280.10">
    <property type="entry name" value="Phosphoribosylformylglycinamidine synthase subunit PurS"/>
    <property type="match status" value="2"/>
</dbReference>
<dbReference type="SUPFAM" id="SSF82697">
    <property type="entry name" value="PurS-like"/>
    <property type="match status" value="1"/>
</dbReference>
<dbReference type="GO" id="GO:0005524">
    <property type="term" value="F:ATP binding"/>
    <property type="evidence" value="ECO:0007669"/>
    <property type="project" value="UniProtKB-KW"/>
</dbReference>
<evidence type="ECO:0000256" key="2">
    <source>
        <dbReference type="ARBA" id="ARBA00022741"/>
    </source>
</evidence>
<dbReference type="InterPro" id="IPR036604">
    <property type="entry name" value="PurS-like_sf"/>
</dbReference>
<proteinExistence type="predicted"/>
<keyword evidence="3" id="KW-0658">Purine biosynthesis</keyword>
<gene>
    <name evidence="5" type="ORF">HA254_01985</name>
</gene>
<evidence type="ECO:0008006" key="7">
    <source>
        <dbReference type="Google" id="ProtNLM"/>
    </source>
</evidence>
<organism evidence="5 6">
    <name type="scientific">Candidatus Iainarchaeum sp</name>
    <dbReference type="NCBI Taxonomy" id="3101447"/>
    <lineage>
        <taxon>Archaea</taxon>
        <taxon>Candidatus Iainarchaeota</taxon>
        <taxon>Candidatus Iainarchaeia</taxon>
        <taxon>Candidatus Iainarchaeales</taxon>
        <taxon>Candidatus Iainarchaeaceae</taxon>
        <taxon>Candidatus Iainarchaeum</taxon>
    </lineage>
</organism>